<dbReference type="SUPFAM" id="SSF50475">
    <property type="entry name" value="FMN-binding split barrel"/>
    <property type="match status" value="1"/>
</dbReference>
<evidence type="ECO:0000313" key="3">
    <source>
        <dbReference type="Proteomes" id="UP000501891"/>
    </source>
</evidence>
<reference evidence="2" key="1">
    <citation type="submission" date="2020-04" db="EMBL/GenBank/DDBJ databases">
        <title>A desert anoxygenic phototrophic bacterium fixes CO2 using RubisCO under aerobic conditions.</title>
        <authorList>
            <person name="Tang K."/>
        </authorList>
    </citation>
    <scope>NUCLEOTIDE SEQUENCE [LARGE SCALE GENOMIC DNA]</scope>
    <source>
        <strain evidence="2">MIMtkB3</strain>
    </source>
</reference>
<dbReference type="PANTHER" id="PTHR42815:SF2">
    <property type="entry name" value="FAD-BINDING, PUTATIVE (AFU_ORTHOLOGUE AFUA_6G07600)-RELATED"/>
    <property type="match status" value="1"/>
</dbReference>
<proteinExistence type="predicted"/>
<organism evidence="2 3">
    <name type="scientific">Aerophototrophica crusticola</name>
    <dbReference type="NCBI Taxonomy" id="1709002"/>
    <lineage>
        <taxon>Bacteria</taxon>
        <taxon>Pseudomonadati</taxon>
        <taxon>Pseudomonadota</taxon>
        <taxon>Alphaproteobacteria</taxon>
        <taxon>Rhodospirillales</taxon>
        <taxon>Rhodospirillaceae</taxon>
        <taxon>Aerophototrophica</taxon>
    </lineage>
</organism>
<gene>
    <name evidence="2" type="ORF">HHL28_06575</name>
</gene>
<dbReference type="PANTHER" id="PTHR42815">
    <property type="entry name" value="FAD-BINDING, PUTATIVE (AFU_ORTHOLOGUE AFUA_6G07600)-RELATED"/>
    <property type="match status" value="1"/>
</dbReference>
<name>A0A858RD05_9PROT</name>
<dbReference type="InterPro" id="IPR012349">
    <property type="entry name" value="Split_barrel_FMN-bd"/>
</dbReference>
<dbReference type="Pfam" id="PF01243">
    <property type="entry name" value="PNPOx_N"/>
    <property type="match status" value="1"/>
</dbReference>
<dbReference type="EMBL" id="CP051775">
    <property type="protein sequence ID" value="QJE74806.1"/>
    <property type="molecule type" value="Genomic_DNA"/>
</dbReference>
<feature type="domain" description="Pyridoxamine 5'-phosphate oxidase N-terminal" evidence="1">
    <location>
        <begin position="70"/>
        <end position="191"/>
    </location>
</feature>
<dbReference type="InterPro" id="IPR011576">
    <property type="entry name" value="Pyridox_Oxase_N"/>
</dbReference>
<sequence length="245" mass="26393">MAPFLFPGCPRRPAPAPPHGLSASLPRCHAPKLARKDDGRIPVRITDPAELDRLYGRPGAASVLKVADHLTPAYRDWLEASPFYVLATRGPQGLDCSPRGDRLGELARVADERTLLLPDRRGNNRIDSLRNILHDPQVGLIFLTPGIGEALRVNGTAEILADEALNATFAVDGKAPKVVVRVSIRSVYFQCARAVARSGLWDPATFRALGTLPTAGVMLAEASAGREGGAAYDAALAERQRQTMY</sequence>
<evidence type="ECO:0000313" key="2">
    <source>
        <dbReference type="EMBL" id="QJE74806.1"/>
    </source>
</evidence>
<protein>
    <submittedName>
        <fullName evidence="2">Pyridoxamine 5'-phosphate oxidase family protein</fullName>
    </submittedName>
</protein>
<dbReference type="KEGG" id="acru:HHL28_06575"/>
<dbReference type="Gene3D" id="2.30.110.10">
    <property type="entry name" value="Electron Transport, Fmn-binding Protein, Chain A"/>
    <property type="match status" value="1"/>
</dbReference>
<evidence type="ECO:0000259" key="1">
    <source>
        <dbReference type="Pfam" id="PF01243"/>
    </source>
</evidence>
<dbReference type="NCBIfam" id="TIGR04025">
    <property type="entry name" value="PPOX_FMN_DR2398"/>
    <property type="match status" value="1"/>
</dbReference>
<keyword evidence="3" id="KW-1185">Reference proteome</keyword>
<dbReference type="Proteomes" id="UP000501891">
    <property type="component" value="Chromosome"/>
</dbReference>
<accession>A0A858RD05</accession>
<dbReference type="InterPro" id="IPR024029">
    <property type="entry name" value="Pyridox_Oxase_FMN-dep"/>
</dbReference>
<dbReference type="AlphaFoldDB" id="A0A858RD05"/>